<feature type="domain" description="DinB-like" evidence="2">
    <location>
        <begin position="36"/>
        <end position="171"/>
    </location>
</feature>
<evidence type="ECO:0000256" key="1">
    <source>
        <dbReference type="SAM" id="MobiDB-lite"/>
    </source>
</evidence>
<feature type="compositionally biased region" description="Pro residues" evidence="1">
    <location>
        <begin position="180"/>
        <end position="194"/>
    </location>
</feature>
<feature type="region of interest" description="Disordered" evidence="1">
    <location>
        <begin position="177"/>
        <end position="218"/>
    </location>
</feature>
<dbReference type="SUPFAM" id="SSF109854">
    <property type="entry name" value="DinB/YfiT-like putative metalloenzymes"/>
    <property type="match status" value="1"/>
</dbReference>
<reference evidence="3 4" key="1">
    <citation type="submission" date="2024-09" db="EMBL/GenBank/DDBJ databases">
        <authorList>
            <person name="Sun Q."/>
            <person name="Mori K."/>
        </authorList>
    </citation>
    <scope>NUCLEOTIDE SEQUENCE [LARGE SCALE GENOMIC DNA]</scope>
    <source>
        <strain evidence="3 4">CGMCC 1.15906</strain>
    </source>
</reference>
<dbReference type="InterPro" id="IPR024775">
    <property type="entry name" value="DinB-like"/>
</dbReference>
<evidence type="ECO:0000259" key="2">
    <source>
        <dbReference type="Pfam" id="PF12867"/>
    </source>
</evidence>
<dbReference type="RefSeq" id="WP_380054768.1">
    <property type="nucleotide sequence ID" value="NZ_JBHLTC010000039.1"/>
</dbReference>
<comment type="caution">
    <text evidence="3">The sequence shown here is derived from an EMBL/GenBank/DDBJ whole genome shotgun (WGS) entry which is preliminary data.</text>
</comment>
<proteinExistence type="predicted"/>
<protein>
    <submittedName>
        <fullName evidence="3">DinB family protein</fullName>
    </submittedName>
</protein>
<organism evidence="3 4">
    <name type="scientific">Kribbella deserti</name>
    <dbReference type="NCBI Taxonomy" id="1926257"/>
    <lineage>
        <taxon>Bacteria</taxon>
        <taxon>Bacillati</taxon>
        <taxon>Actinomycetota</taxon>
        <taxon>Actinomycetes</taxon>
        <taxon>Propionibacteriales</taxon>
        <taxon>Kribbellaceae</taxon>
        <taxon>Kribbella</taxon>
    </lineage>
</organism>
<dbReference type="InterPro" id="IPR034660">
    <property type="entry name" value="DinB/YfiT-like"/>
</dbReference>
<dbReference type="Gene3D" id="1.20.120.450">
    <property type="entry name" value="dinb family like domain"/>
    <property type="match status" value="1"/>
</dbReference>
<dbReference type="Proteomes" id="UP001589890">
    <property type="component" value="Unassembled WGS sequence"/>
</dbReference>
<dbReference type="Pfam" id="PF12867">
    <property type="entry name" value="DinB_2"/>
    <property type="match status" value="1"/>
</dbReference>
<feature type="compositionally biased region" description="Polar residues" evidence="1">
    <location>
        <begin position="203"/>
        <end position="218"/>
    </location>
</feature>
<evidence type="ECO:0000313" key="4">
    <source>
        <dbReference type="Proteomes" id="UP001589890"/>
    </source>
</evidence>
<evidence type="ECO:0000313" key="3">
    <source>
        <dbReference type="EMBL" id="MFC0628456.1"/>
    </source>
</evidence>
<name>A0ABV6QUZ2_9ACTN</name>
<accession>A0ABV6QUZ2</accession>
<sequence>MKRQPPVEGVCAECGFDYDAGQLHPVVTTLVRQAAEAGMKLTQAAADPGPEFVRLRPEPEVWSAIEYACHVRDVLEVQRQRIAQALVEYRPVFAPMDRKGRVSQEKYEAQDPNQVAVAIIRFAQEFGTAAKALTPEQQQIRGLYNYPVRMPRTLDWVIRHTAHEIQHHRHDIVTVLNRVSPPPKPKPEPAPEPQEPGTEAQDEPTSLDGQPVPAQQIT</sequence>
<dbReference type="EMBL" id="JBHLTC010000039">
    <property type="protein sequence ID" value="MFC0628456.1"/>
    <property type="molecule type" value="Genomic_DNA"/>
</dbReference>
<keyword evidence="4" id="KW-1185">Reference proteome</keyword>
<gene>
    <name evidence="3" type="ORF">ACFFGN_30575</name>
</gene>